<dbReference type="SUPFAM" id="SSF158472">
    <property type="entry name" value="HAMP domain-like"/>
    <property type="match status" value="1"/>
</dbReference>
<dbReference type="PROSITE" id="PS50885">
    <property type="entry name" value="HAMP"/>
    <property type="match status" value="1"/>
</dbReference>
<keyword evidence="11" id="KW-1133">Transmembrane helix</keyword>
<evidence type="ECO:0000256" key="9">
    <source>
        <dbReference type="ARBA" id="ARBA00023012"/>
    </source>
</evidence>
<dbReference type="InterPro" id="IPR050351">
    <property type="entry name" value="BphY/WalK/GraS-like"/>
</dbReference>
<keyword evidence="9" id="KW-0902">Two-component regulatory system</keyword>
<dbReference type="SUPFAM" id="SSF55781">
    <property type="entry name" value="GAF domain-like"/>
    <property type="match status" value="1"/>
</dbReference>
<keyword evidence="10" id="KW-0175">Coiled coil</keyword>
<keyword evidence="5" id="KW-0808">Transferase</keyword>
<evidence type="ECO:0000256" key="5">
    <source>
        <dbReference type="ARBA" id="ARBA00022679"/>
    </source>
</evidence>
<dbReference type="Pfam" id="PF02518">
    <property type="entry name" value="HATPase_c"/>
    <property type="match status" value="1"/>
</dbReference>
<dbReference type="Proteomes" id="UP000007013">
    <property type="component" value="Chromosome"/>
</dbReference>
<evidence type="ECO:0000256" key="11">
    <source>
        <dbReference type="SAM" id="Phobius"/>
    </source>
</evidence>
<evidence type="ECO:0000259" key="13">
    <source>
        <dbReference type="PROSITE" id="PS50885"/>
    </source>
</evidence>
<keyword evidence="8" id="KW-0067">ATP-binding</keyword>
<keyword evidence="15" id="KW-1185">Reference proteome</keyword>
<evidence type="ECO:0000256" key="10">
    <source>
        <dbReference type="SAM" id="Coils"/>
    </source>
</evidence>
<dbReference type="SMART" id="SM00387">
    <property type="entry name" value="HATPase_c"/>
    <property type="match status" value="1"/>
</dbReference>
<dbReference type="InterPro" id="IPR005467">
    <property type="entry name" value="His_kinase_dom"/>
</dbReference>
<dbReference type="Gene3D" id="3.30.450.40">
    <property type="match status" value="1"/>
</dbReference>
<keyword evidence="11" id="KW-0472">Membrane</keyword>
<name>B2A071_OPITP</name>
<comment type="subcellular location">
    <subcellularLocation>
        <location evidence="2">Membrane</location>
    </subcellularLocation>
</comment>
<evidence type="ECO:0000256" key="2">
    <source>
        <dbReference type="ARBA" id="ARBA00004370"/>
    </source>
</evidence>
<dbReference type="GO" id="GO:0030295">
    <property type="term" value="F:protein kinase activator activity"/>
    <property type="evidence" value="ECO:0007669"/>
    <property type="project" value="TreeGrafter"/>
</dbReference>
<keyword evidence="4" id="KW-0597">Phosphoprotein</keyword>
<keyword evidence="7 14" id="KW-0418">Kinase</keyword>
<comment type="catalytic activity">
    <reaction evidence="1">
        <text>ATP + protein L-histidine = ADP + protein N-phospho-L-histidine.</text>
        <dbReference type="EC" id="2.7.13.3"/>
    </reaction>
</comment>
<dbReference type="GO" id="GO:0005524">
    <property type="term" value="F:ATP binding"/>
    <property type="evidence" value="ECO:0007669"/>
    <property type="project" value="UniProtKB-KW"/>
</dbReference>
<dbReference type="InterPro" id="IPR003594">
    <property type="entry name" value="HATPase_dom"/>
</dbReference>
<dbReference type="InterPro" id="IPR029016">
    <property type="entry name" value="GAF-like_dom_sf"/>
</dbReference>
<protein>
    <recommendedName>
        <fullName evidence="3">histidine kinase</fullName>
        <ecNumber evidence="3">2.7.13.3</ecNumber>
    </recommendedName>
</protein>
<dbReference type="EC" id="2.7.13.3" evidence="3"/>
<evidence type="ECO:0000256" key="4">
    <source>
        <dbReference type="ARBA" id="ARBA00022553"/>
    </source>
</evidence>
<dbReference type="PANTHER" id="PTHR42878:SF7">
    <property type="entry name" value="SENSOR HISTIDINE KINASE GLRK"/>
    <property type="match status" value="1"/>
</dbReference>
<dbReference type="CDD" id="cd06225">
    <property type="entry name" value="HAMP"/>
    <property type="match status" value="1"/>
</dbReference>
<dbReference type="PRINTS" id="PR00344">
    <property type="entry name" value="BCTRLSENSOR"/>
</dbReference>
<dbReference type="SMART" id="SM00304">
    <property type="entry name" value="HAMP"/>
    <property type="match status" value="1"/>
</dbReference>
<dbReference type="KEGG" id="ote:Oter_4133"/>
<dbReference type="AlphaFoldDB" id="B2A071"/>
<evidence type="ECO:0000313" key="14">
    <source>
        <dbReference type="EMBL" id="ACB77407.1"/>
    </source>
</evidence>
<dbReference type="GO" id="GO:0016020">
    <property type="term" value="C:membrane"/>
    <property type="evidence" value="ECO:0007669"/>
    <property type="project" value="UniProtKB-SubCell"/>
</dbReference>
<feature type="domain" description="Histidine kinase" evidence="12">
    <location>
        <begin position="550"/>
        <end position="732"/>
    </location>
</feature>
<evidence type="ECO:0000256" key="6">
    <source>
        <dbReference type="ARBA" id="ARBA00022741"/>
    </source>
</evidence>
<evidence type="ECO:0000313" key="15">
    <source>
        <dbReference type="Proteomes" id="UP000007013"/>
    </source>
</evidence>
<evidence type="ECO:0000256" key="1">
    <source>
        <dbReference type="ARBA" id="ARBA00000085"/>
    </source>
</evidence>
<dbReference type="InterPro" id="IPR003660">
    <property type="entry name" value="HAMP_dom"/>
</dbReference>
<dbReference type="RefSeq" id="WP_012376935.1">
    <property type="nucleotide sequence ID" value="NC_010571.1"/>
</dbReference>
<dbReference type="STRING" id="452637.Oter_4133"/>
<keyword evidence="6" id="KW-0547">Nucleotide-binding</keyword>
<dbReference type="PANTHER" id="PTHR42878">
    <property type="entry name" value="TWO-COMPONENT HISTIDINE KINASE"/>
    <property type="match status" value="1"/>
</dbReference>
<dbReference type="Gene3D" id="3.30.565.10">
    <property type="entry name" value="Histidine kinase-like ATPase, C-terminal domain"/>
    <property type="match status" value="1"/>
</dbReference>
<dbReference type="eggNOG" id="COG2203">
    <property type="taxonomic scope" value="Bacteria"/>
</dbReference>
<dbReference type="eggNOG" id="COG4191">
    <property type="taxonomic scope" value="Bacteria"/>
</dbReference>
<proteinExistence type="predicted"/>
<dbReference type="InterPro" id="IPR004358">
    <property type="entry name" value="Sig_transdc_His_kin-like_C"/>
</dbReference>
<evidence type="ECO:0000256" key="3">
    <source>
        <dbReference type="ARBA" id="ARBA00012438"/>
    </source>
</evidence>
<feature type="coiled-coil region" evidence="10">
    <location>
        <begin position="424"/>
        <end position="465"/>
    </location>
</feature>
<evidence type="ECO:0000256" key="8">
    <source>
        <dbReference type="ARBA" id="ARBA00022840"/>
    </source>
</evidence>
<dbReference type="Pfam" id="PF00672">
    <property type="entry name" value="HAMP"/>
    <property type="match status" value="1"/>
</dbReference>
<dbReference type="InterPro" id="IPR003018">
    <property type="entry name" value="GAF"/>
</dbReference>
<dbReference type="GO" id="GO:0007234">
    <property type="term" value="P:osmosensory signaling via phosphorelay pathway"/>
    <property type="evidence" value="ECO:0007669"/>
    <property type="project" value="TreeGrafter"/>
</dbReference>
<dbReference type="PROSITE" id="PS50109">
    <property type="entry name" value="HIS_KIN"/>
    <property type="match status" value="1"/>
</dbReference>
<dbReference type="Pfam" id="PF01590">
    <property type="entry name" value="GAF"/>
    <property type="match status" value="1"/>
</dbReference>
<gene>
    <name evidence="14" type="ordered locus">Oter_4133</name>
</gene>
<dbReference type="SMART" id="SM00065">
    <property type="entry name" value="GAF"/>
    <property type="match status" value="1"/>
</dbReference>
<dbReference type="Gene3D" id="6.10.340.10">
    <property type="match status" value="1"/>
</dbReference>
<sequence length="737" mass="80381">MKNWRIGITLRTALLSWLVSLATLMIFVAVILPLQKRIFLENLESKARGVAASLRDITAGAAINEDYSSVIEHCREMLQADDSLAYLVITKSDGFSLVQNRSGWRTSTASTSEWRPERRVPLSEIRPSSLGPERVFHFSQPFDYSGIEWGWLHVGLSLKDYNRSVATLYQRTGLLAIICVVVSMLGSTVYARWLVGPILDLRRTVQRVAGGDLSVRASIQLSDELGSLAGSVNAMTEALLRRDQILATVQFAAQQFLSTADWLAALKSVLARLGDAAGVNRVEVFEVNGAPPDVMELHPRAAWFAPAIAGDLAPPPRSALHGAIEPGAPFYGWLEPLSRNEIVTALLRNGPATERALLEQAGIQSIIVVPIRVDGLWWGSLALCDGVHERAWSSAERDSFRAAADMLGAAIARQRVQDALVEAKKNLEQRVEDRTHELREQVEARARAHAALAEAQHQLVAASRQAGMAEVATGVLHNVGNVLNSINVSATVAQERLQRSEVTTLVRAMSLLREHAADLPAYLTTDPKGRSWPSFVQQLAEQLARERDELLAEHNQLARGVDHIKEIVAMQQSYAQVSGLTERLSVAQLVDDALQMNVAGLSRHGIHVERHYEPVPDVVVDKHKVLQILVNLVHNAKYAMDVPEVTRRVLRIEIALAGPQQVRIVVRDTGVGIPPENLTRIFSHGFTTRKGGHGFGLHSGANAAREMGGQLTAASAGAGHGAAFTLLLPISLESPAS</sequence>
<dbReference type="SUPFAM" id="SSF55874">
    <property type="entry name" value="ATPase domain of HSP90 chaperone/DNA topoisomerase II/histidine kinase"/>
    <property type="match status" value="1"/>
</dbReference>
<accession>B2A071</accession>
<feature type="transmembrane region" description="Helical" evidence="11">
    <location>
        <begin position="12"/>
        <end position="34"/>
    </location>
</feature>
<feature type="domain" description="HAMP" evidence="13">
    <location>
        <begin position="192"/>
        <end position="244"/>
    </location>
</feature>
<reference evidence="14 15" key="1">
    <citation type="journal article" date="2011" name="J. Bacteriol.">
        <title>Genome sequence of the verrucomicrobium Opitutus terrae PB90-1, an abundant inhabitant of rice paddy soil ecosystems.</title>
        <authorList>
            <person name="van Passel M.W."/>
            <person name="Kant R."/>
            <person name="Palva A."/>
            <person name="Copeland A."/>
            <person name="Lucas S."/>
            <person name="Lapidus A."/>
            <person name="Glavina del Rio T."/>
            <person name="Pitluck S."/>
            <person name="Goltsman E."/>
            <person name="Clum A."/>
            <person name="Sun H."/>
            <person name="Schmutz J."/>
            <person name="Larimer F.W."/>
            <person name="Land M.L."/>
            <person name="Hauser L."/>
            <person name="Kyrpides N."/>
            <person name="Mikhailova N."/>
            <person name="Richardson P.P."/>
            <person name="Janssen P.H."/>
            <person name="de Vos W.M."/>
            <person name="Smidt H."/>
        </authorList>
    </citation>
    <scope>NUCLEOTIDE SEQUENCE [LARGE SCALE GENOMIC DNA]</scope>
    <source>
        <strain evidence="15">DSM 11246 / JCM 15787 / PB90-1</strain>
    </source>
</reference>
<dbReference type="EMBL" id="CP001032">
    <property type="protein sequence ID" value="ACB77407.1"/>
    <property type="molecule type" value="Genomic_DNA"/>
</dbReference>
<evidence type="ECO:0000259" key="12">
    <source>
        <dbReference type="PROSITE" id="PS50109"/>
    </source>
</evidence>
<dbReference type="HOGENOM" id="CLU_376359_0_0_0"/>
<dbReference type="InterPro" id="IPR036890">
    <property type="entry name" value="HATPase_C_sf"/>
</dbReference>
<evidence type="ECO:0000256" key="7">
    <source>
        <dbReference type="ARBA" id="ARBA00022777"/>
    </source>
</evidence>
<keyword evidence="11" id="KW-0812">Transmembrane</keyword>
<dbReference type="GO" id="GO:0004673">
    <property type="term" value="F:protein histidine kinase activity"/>
    <property type="evidence" value="ECO:0007669"/>
    <property type="project" value="UniProtKB-EC"/>
</dbReference>
<organism evidence="14 15">
    <name type="scientific">Opitutus terrae (strain DSM 11246 / JCM 15787 / PB90-1)</name>
    <dbReference type="NCBI Taxonomy" id="452637"/>
    <lineage>
        <taxon>Bacteria</taxon>
        <taxon>Pseudomonadati</taxon>
        <taxon>Verrucomicrobiota</taxon>
        <taxon>Opitutia</taxon>
        <taxon>Opitutales</taxon>
        <taxon>Opitutaceae</taxon>
        <taxon>Opitutus</taxon>
    </lineage>
</organism>
<dbReference type="eggNOG" id="COG5000">
    <property type="taxonomic scope" value="Bacteria"/>
</dbReference>
<dbReference type="GO" id="GO:0000156">
    <property type="term" value="F:phosphorelay response regulator activity"/>
    <property type="evidence" value="ECO:0007669"/>
    <property type="project" value="TreeGrafter"/>
</dbReference>